<protein>
    <submittedName>
        <fullName evidence="1">Uncharacterized protein</fullName>
    </submittedName>
</protein>
<name>A0AAP0QJY8_9ROSI</name>
<dbReference type="EMBL" id="JBCGBO010000006">
    <property type="protein sequence ID" value="KAK9194819.1"/>
    <property type="molecule type" value="Genomic_DNA"/>
</dbReference>
<comment type="caution">
    <text evidence="1">The sequence shown here is derived from an EMBL/GenBank/DDBJ whole genome shotgun (WGS) entry which is preliminary data.</text>
</comment>
<dbReference type="Proteomes" id="UP001428341">
    <property type="component" value="Unassembled WGS sequence"/>
</dbReference>
<reference evidence="1 2" key="1">
    <citation type="submission" date="2024-05" db="EMBL/GenBank/DDBJ databases">
        <title>Haplotype-resolved chromosome-level genome assembly of Huyou (Citrus changshanensis).</title>
        <authorList>
            <person name="Miao C."/>
            <person name="Chen W."/>
            <person name="Wu Y."/>
            <person name="Wang L."/>
            <person name="Zhao S."/>
            <person name="Grierson D."/>
            <person name="Xu C."/>
            <person name="Chen K."/>
        </authorList>
    </citation>
    <scope>NUCLEOTIDE SEQUENCE [LARGE SCALE GENOMIC DNA]</scope>
    <source>
        <strain evidence="1">01-14</strain>
        <tissue evidence="1">Leaf</tissue>
    </source>
</reference>
<proteinExistence type="predicted"/>
<organism evidence="1 2">
    <name type="scientific">Citrus x changshan-huyou</name>
    <dbReference type="NCBI Taxonomy" id="2935761"/>
    <lineage>
        <taxon>Eukaryota</taxon>
        <taxon>Viridiplantae</taxon>
        <taxon>Streptophyta</taxon>
        <taxon>Embryophyta</taxon>
        <taxon>Tracheophyta</taxon>
        <taxon>Spermatophyta</taxon>
        <taxon>Magnoliopsida</taxon>
        <taxon>eudicotyledons</taxon>
        <taxon>Gunneridae</taxon>
        <taxon>Pentapetalae</taxon>
        <taxon>rosids</taxon>
        <taxon>malvids</taxon>
        <taxon>Sapindales</taxon>
        <taxon>Rutaceae</taxon>
        <taxon>Aurantioideae</taxon>
        <taxon>Citrus</taxon>
    </lineage>
</organism>
<dbReference type="AlphaFoldDB" id="A0AAP0QJY8"/>
<accession>A0AAP0QJY8</accession>
<evidence type="ECO:0000313" key="1">
    <source>
        <dbReference type="EMBL" id="KAK9194819.1"/>
    </source>
</evidence>
<gene>
    <name evidence="1" type="ORF">WN944_005526</name>
</gene>
<keyword evidence="2" id="KW-1185">Reference proteome</keyword>
<sequence length="120" mass="13453">MGDSTELANPNSVCFSRDRQQSFCFFYNGDDKQYKQHQDTDSVGVTGSWIDVVSTCKARSLLPKLHAAGFFFYLLFCLELERRPEELIISISIHIGVVSAQFLTASRKGSVIMKISHDVG</sequence>
<evidence type="ECO:0000313" key="2">
    <source>
        <dbReference type="Proteomes" id="UP001428341"/>
    </source>
</evidence>